<dbReference type="FunFam" id="3.10.300.10:FF:000001">
    <property type="entry name" value="Putative 3-methyladenine DNA glycosylase"/>
    <property type="match status" value="1"/>
</dbReference>
<name>A0A3M9NJC7_9BACT</name>
<dbReference type="Gene3D" id="3.10.300.10">
    <property type="entry name" value="Methylpurine-DNA glycosylase (MPG)"/>
    <property type="match status" value="1"/>
</dbReference>
<protein>
    <recommendedName>
        <fullName evidence="5">Putative 3-methyladenine DNA glycosylase</fullName>
        <ecNumber evidence="5">3.2.2.-</ecNumber>
    </recommendedName>
</protein>
<dbReference type="InterPro" id="IPR011034">
    <property type="entry name" value="Formyl_transferase-like_C_sf"/>
</dbReference>
<evidence type="ECO:0000313" key="7">
    <source>
        <dbReference type="Proteomes" id="UP000267223"/>
    </source>
</evidence>
<dbReference type="Pfam" id="PF02245">
    <property type="entry name" value="Pur_DNA_glyco"/>
    <property type="match status" value="1"/>
</dbReference>
<dbReference type="RefSeq" id="WP_123119888.1">
    <property type="nucleotide sequence ID" value="NZ_RJJR01000004.1"/>
</dbReference>
<comment type="caution">
    <text evidence="6">The sequence shown here is derived from an EMBL/GenBank/DDBJ whole genome shotgun (WGS) entry which is preliminary data.</text>
</comment>
<keyword evidence="3 5" id="KW-0378">Hydrolase</keyword>
<dbReference type="EMBL" id="RJJR01000004">
    <property type="protein sequence ID" value="RNI37899.1"/>
    <property type="molecule type" value="Genomic_DNA"/>
</dbReference>
<dbReference type="Proteomes" id="UP000267223">
    <property type="component" value="Unassembled WGS sequence"/>
</dbReference>
<evidence type="ECO:0000256" key="3">
    <source>
        <dbReference type="ARBA" id="ARBA00022801"/>
    </source>
</evidence>
<evidence type="ECO:0000313" key="6">
    <source>
        <dbReference type="EMBL" id="RNI37899.1"/>
    </source>
</evidence>
<dbReference type="CDD" id="cd00540">
    <property type="entry name" value="AAG"/>
    <property type="match status" value="1"/>
</dbReference>
<dbReference type="EC" id="3.2.2.-" evidence="5"/>
<evidence type="ECO:0000256" key="4">
    <source>
        <dbReference type="ARBA" id="ARBA00023204"/>
    </source>
</evidence>
<accession>A0A3M9NJC7</accession>
<keyword evidence="2 5" id="KW-0227">DNA damage</keyword>
<keyword evidence="4 5" id="KW-0234">DNA repair</keyword>
<dbReference type="HAMAP" id="MF_00527">
    <property type="entry name" value="3MGH"/>
    <property type="match status" value="1"/>
</dbReference>
<dbReference type="PANTHER" id="PTHR10429">
    <property type="entry name" value="DNA-3-METHYLADENINE GLYCOSYLASE"/>
    <property type="match status" value="1"/>
</dbReference>
<dbReference type="NCBIfam" id="TIGR00567">
    <property type="entry name" value="3mg"/>
    <property type="match status" value="1"/>
</dbReference>
<comment type="similarity">
    <text evidence="1 5">Belongs to the DNA glycosylase MPG family.</text>
</comment>
<proteinExistence type="inferred from homology"/>
<dbReference type="GO" id="GO:0003905">
    <property type="term" value="F:alkylbase DNA N-glycosylase activity"/>
    <property type="evidence" value="ECO:0007669"/>
    <property type="project" value="InterPro"/>
</dbReference>
<dbReference type="OrthoDB" id="9794313at2"/>
<dbReference type="GO" id="GO:0003677">
    <property type="term" value="F:DNA binding"/>
    <property type="evidence" value="ECO:0007669"/>
    <property type="project" value="InterPro"/>
</dbReference>
<sequence length="201" mass="22246">MKKVPLSFYQRKNVVQIARELLGKIVVTRFAGNITSGRIVETEAYVAITDKASHSFGGRRTPRNEHMYSPAGTAYVYVCYGLHQMLNIVTNEKEIPDAVLIRGIEPLEGIKAMAARTGKNESDASITRGPGNVGKALGIFKHHSGLFLLDDEIYLLDDNIRFSDNQVGVSKRIGVESAGPDSLLPYRFYVKGNRYVSGRNI</sequence>
<dbReference type="SUPFAM" id="SSF50486">
    <property type="entry name" value="FMT C-terminal domain-like"/>
    <property type="match status" value="1"/>
</dbReference>
<dbReference type="PANTHER" id="PTHR10429:SF0">
    <property type="entry name" value="DNA-3-METHYLADENINE GLYCOSYLASE"/>
    <property type="match status" value="1"/>
</dbReference>
<evidence type="ECO:0000256" key="2">
    <source>
        <dbReference type="ARBA" id="ARBA00022763"/>
    </source>
</evidence>
<gene>
    <name evidence="6" type="ORF">EFY79_06580</name>
</gene>
<evidence type="ECO:0000256" key="5">
    <source>
        <dbReference type="HAMAP-Rule" id="MF_00527"/>
    </source>
</evidence>
<reference evidence="6 7" key="1">
    <citation type="submission" date="2018-11" db="EMBL/GenBank/DDBJ databases">
        <title>Draft genome sequence of Ferruginibacter sp. BO-59.</title>
        <authorList>
            <person name="Im W.T."/>
        </authorList>
    </citation>
    <scope>NUCLEOTIDE SEQUENCE [LARGE SCALE GENOMIC DNA]</scope>
    <source>
        <strain evidence="6 7">BO-59</strain>
    </source>
</reference>
<dbReference type="InterPro" id="IPR036995">
    <property type="entry name" value="MPG_sf"/>
</dbReference>
<keyword evidence="7" id="KW-1185">Reference proteome</keyword>
<organism evidence="6 7">
    <name type="scientific">Hanamia caeni</name>
    <dbReference type="NCBI Taxonomy" id="2294116"/>
    <lineage>
        <taxon>Bacteria</taxon>
        <taxon>Pseudomonadati</taxon>
        <taxon>Bacteroidota</taxon>
        <taxon>Chitinophagia</taxon>
        <taxon>Chitinophagales</taxon>
        <taxon>Chitinophagaceae</taxon>
        <taxon>Hanamia</taxon>
    </lineage>
</organism>
<dbReference type="GO" id="GO:0006284">
    <property type="term" value="P:base-excision repair"/>
    <property type="evidence" value="ECO:0007669"/>
    <property type="project" value="InterPro"/>
</dbReference>
<dbReference type="InterPro" id="IPR003180">
    <property type="entry name" value="MPG"/>
</dbReference>
<dbReference type="AlphaFoldDB" id="A0A3M9NJC7"/>
<evidence type="ECO:0000256" key="1">
    <source>
        <dbReference type="ARBA" id="ARBA00009232"/>
    </source>
</evidence>